<name>A1RY51_THEPD</name>
<protein>
    <submittedName>
        <fullName evidence="2">Uncharacterized protein</fullName>
    </submittedName>
</protein>
<dbReference type="EnsemblBacteria" id="ABL78131">
    <property type="protein sequence ID" value="ABL78131"/>
    <property type="gene ID" value="Tpen_0729"/>
</dbReference>
<dbReference type="HOGENOM" id="CLU_168732_0_0_2"/>
<feature type="region of interest" description="Disordered" evidence="1">
    <location>
        <begin position="92"/>
        <end position="116"/>
    </location>
</feature>
<dbReference type="KEGG" id="tpe:Tpen_0729"/>
<accession>A1RY51</accession>
<dbReference type="AlphaFoldDB" id="A1RY51"/>
<gene>
    <name evidence="2" type="ordered locus">Tpen_0729</name>
</gene>
<reference evidence="3" key="1">
    <citation type="journal article" date="2008" name="J. Bacteriol.">
        <title>Genome sequence of Thermofilum pendens reveals an exceptional loss of biosynthetic pathways without genome reduction.</title>
        <authorList>
            <person name="Anderson I."/>
            <person name="Rodriguez J."/>
            <person name="Susanti D."/>
            <person name="Porat I."/>
            <person name="Reich C."/>
            <person name="Ulrich L.E."/>
            <person name="Elkins J.G."/>
            <person name="Mavromatis K."/>
            <person name="Lykidis A."/>
            <person name="Kim E."/>
            <person name="Thompson L.S."/>
            <person name="Nolan M."/>
            <person name="Land M."/>
            <person name="Copeland A."/>
            <person name="Lapidus A."/>
            <person name="Lucas S."/>
            <person name="Detter C."/>
            <person name="Zhulin I.B."/>
            <person name="Olsen G.J."/>
            <person name="Whitman W."/>
            <person name="Mukhopadhyay B."/>
            <person name="Bristow J."/>
            <person name="Kyrpides N."/>
        </authorList>
    </citation>
    <scope>NUCLEOTIDE SEQUENCE [LARGE SCALE GENOMIC DNA]</scope>
    <source>
        <strain evidence="3">DSM 2475 / Hrk 5</strain>
    </source>
</reference>
<dbReference type="STRING" id="368408.Tpen_0729"/>
<organism evidence="2 3">
    <name type="scientific">Thermofilum pendens (strain DSM 2475 / Hrk 5)</name>
    <dbReference type="NCBI Taxonomy" id="368408"/>
    <lineage>
        <taxon>Archaea</taxon>
        <taxon>Thermoproteota</taxon>
        <taxon>Thermoprotei</taxon>
        <taxon>Thermofilales</taxon>
        <taxon>Thermofilaceae</taxon>
        <taxon>Thermofilum</taxon>
    </lineage>
</organism>
<proteinExistence type="predicted"/>
<evidence type="ECO:0000313" key="3">
    <source>
        <dbReference type="Proteomes" id="UP000000641"/>
    </source>
</evidence>
<dbReference type="Proteomes" id="UP000000641">
    <property type="component" value="Chromosome"/>
</dbReference>
<evidence type="ECO:0000313" key="2">
    <source>
        <dbReference type="EMBL" id="ABL78131.1"/>
    </source>
</evidence>
<sequence>MRKAFLRVRKEAWVRIDMSSDGSLCMVEGCSAGADILLEVRGQQLLLCKTHFKDLVSRLAKAAEKEGKASLLRLKVQKTSDGKVRLLIRRKVSRATKKSERKTRKKSRKKGKSRSK</sequence>
<dbReference type="EMBL" id="CP000505">
    <property type="protein sequence ID" value="ABL78131.1"/>
    <property type="molecule type" value="Genomic_DNA"/>
</dbReference>
<keyword evidence="3" id="KW-1185">Reference proteome</keyword>
<evidence type="ECO:0000256" key="1">
    <source>
        <dbReference type="SAM" id="MobiDB-lite"/>
    </source>
</evidence>